<sequence>MDLISNTSVVNGDTSSSRAANSTEAQRLQDQRLRSFFEDEESPNPLPRTTTSVKQHKKNMSKKINDIMSKAKK</sequence>
<accession>A0AAD9LZN6</accession>
<feature type="region of interest" description="Disordered" evidence="1">
    <location>
        <begin position="1"/>
        <end position="73"/>
    </location>
</feature>
<feature type="compositionally biased region" description="Basic and acidic residues" evidence="1">
    <location>
        <begin position="27"/>
        <end position="37"/>
    </location>
</feature>
<dbReference type="AlphaFoldDB" id="A0AAD9LZN6"/>
<evidence type="ECO:0000313" key="3">
    <source>
        <dbReference type="Proteomes" id="UP001232148"/>
    </source>
</evidence>
<protein>
    <submittedName>
        <fullName evidence="2">Uncharacterized protein</fullName>
    </submittedName>
</protein>
<feature type="compositionally biased region" description="Polar residues" evidence="1">
    <location>
        <begin position="1"/>
        <end position="26"/>
    </location>
</feature>
<organism evidence="2 3">
    <name type="scientific">Colletotrichum zoysiae</name>
    <dbReference type="NCBI Taxonomy" id="1216348"/>
    <lineage>
        <taxon>Eukaryota</taxon>
        <taxon>Fungi</taxon>
        <taxon>Dikarya</taxon>
        <taxon>Ascomycota</taxon>
        <taxon>Pezizomycotina</taxon>
        <taxon>Sordariomycetes</taxon>
        <taxon>Hypocreomycetidae</taxon>
        <taxon>Glomerellales</taxon>
        <taxon>Glomerellaceae</taxon>
        <taxon>Colletotrichum</taxon>
        <taxon>Colletotrichum graminicola species complex</taxon>
    </lineage>
</organism>
<reference evidence="2" key="1">
    <citation type="submission" date="2021-06" db="EMBL/GenBank/DDBJ databases">
        <title>Comparative genomics, transcriptomics and evolutionary studies reveal genomic signatures of adaptation to plant cell wall in hemibiotrophic fungi.</title>
        <authorList>
            <consortium name="DOE Joint Genome Institute"/>
            <person name="Baroncelli R."/>
            <person name="Diaz J.F."/>
            <person name="Benocci T."/>
            <person name="Peng M."/>
            <person name="Battaglia E."/>
            <person name="Haridas S."/>
            <person name="Andreopoulos W."/>
            <person name="Labutti K."/>
            <person name="Pangilinan J."/>
            <person name="Floch G.L."/>
            <person name="Makela M.R."/>
            <person name="Henrissat B."/>
            <person name="Grigoriev I.V."/>
            <person name="Crouch J.A."/>
            <person name="De Vries R.P."/>
            <person name="Sukno S.A."/>
            <person name="Thon M.R."/>
        </authorList>
    </citation>
    <scope>NUCLEOTIDE SEQUENCE</scope>
    <source>
        <strain evidence="2">MAFF235873</strain>
    </source>
</reference>
<evidence type="ECO:0000256" key="1">
    <source>
        <dbReference type="SAM" id="MobiDB-lite"/>
    </source>
</evidence>
<name>A0AAD9LZN6_9PEZI</name>
<proteinExistence type="predicted"/>
<keyword evidence="3" id="KW-1185">Reference proteome</keyword>
<dbReference type="Proteomes" id="UP001232148">
    <property type="component" value="Unassembled WGS sequence"/>
</dbReference>
<comment type="caution">
    <text evidence="2">The sequence shown here is derived from an EMBL/GenBank/DDBJ whole genome shotgun (WGS) entry which is preliminary data.</text>
</comment>
<gene>
    <name evidence="2" type="ORF">LX32DRAFT_729794</name>
</gene>
<evidence type="ECO:0000313" key="2">
    <source>
        <dbReference type="EMBL" id="KAK2026879.1"/>
    </source>
</evidence>
<dbReference type="EMBL" id="MU842905">
    <property type="protein sequence ID" value="KAK2026879.1"/>
    <property type="molecule type" value="Genomic_DNA"/>
</dbReference>